<keyword evidence="1 3" id="KW-0378">Hydrolase</keyword>
<dbReference type="GO" id="GO:0016787">
    <property type="term" value="F:hydrolase activity"/>
    <property type="evidence" value="ECO:0007669"/>
    <property type="project" value="UniProtKB-KW"/>
</dbReference>
<dbReference type="PANTHER" id="PTHR22946">
    <property type="entry name" value="DIENELACTONE HYDROLASE DOMAIN-CONTAINING PROTEIN-RELATED"/>
    <property type="match status" value="1"/>
</dbReference>
<dbReference type="PANTHER" id="PTHR22946:SF9">
    <property type="entry name" value="POLYKETIDE TRANSFERASE AF380"/>
    <property type="match status" value="1"/>
</dbReference>
<evidence type="ECO:0000313" key="3">
    <source>
        <dbReference type="EMBL" id="MDQ8196097.1"/>
    </source>
</evidence>
<comment type="caution">
    <text evidence="3">The sequence shown here is derived from an EMBL/GenBank/DDBJ whole genome shotgun (WGS) entry which is preliminary data.</text>
</comment>
<evidence type="ECO:0000256" key="1">
    <source>
        <dbReference type="ARBA" id="ARBA00022801"/>
    </source>
</evidence>
<dbReference type="InterPro" id="IPR050261">
    <property type="entry name" value="FrsA_esterase"/>
</dbReference>
<protein>
    <submittedName>
        <fullName evidence="3">Alpha/beta fold hydrolase</fullName>
    </submittedName>
</protein>
<feature type="domain" description="Peptidase S9 prolyl oligopeptidase catalytic" evidence="2">
    <location>
        <begin position="97"/>
        <end position="246"/>
    </location>
</feature>
<reference evidence="3 4" key="1">
    <citation type="submission" date="2023-04" db="EMBL/GenBank/DDBJ databases">
        <title>A novel bacteria isolated from coastal sediment.</title>
        <authorList>
            <person name="Liu X.-J."/>
            <person name="Du Z.-J."/>
        </authorList>
    </citation>
    <scope>NUCLEOTIDE SEQUENCE [LARGE SCALE GENOMIC DNA]</scope>
    <source>
        <strain evidence="3 4">SDUM461004</strain>
    </source>
</reference>
<dbReference type="Pfam" id="PF00326">
    <property type="entry name" value="Peptidase_S9"/>
    <property type="match status" value="1"/>
</dbReference>
<dbReference type="RefSeq" id="WP_308986538.1">
    <property type="nucleotide sequence ID" value="NZ_JARXIC010000045.1"/>
</dbReference>
<proteinExistence type="predicted"/>
<dbReference type="SUPFAM" id="SSF53474">
    <property type="entry name" value="alpha/beta-Hydrolases"/>
    <property type="match status" value="1"/>
</dbReference>
<evidence type="ECO:0000259" key="2">
    <source>
        <dbReference type="Pfam" id="PF00326"/>
    </source>
</evidence>
<dbReference type="Gene3D" id="3.40.50.1820">
    <property type="entry name" value="alpha/beta hydrolase"/>
    <property type="match status" value="1"/>
</dbReference>
<accession>A0ABU1AMT1</accession>
<keyword evidence="4" id="KW-1185">Reference proteome</keyword>
<dbReference type="Proteomes" id="UP001243717">
    <property type="component" value="Unassembled WGS sequence"/>
</dbReference>
<sequence length="248" mass="26658">MNQTIQNSLGETLDYSFAPGNADTAKNDWLVILGHGVTGNKDRPVMVDTAKALNAAGFDTLRFSFAGNGDSQGDFRDATISKEVGDLASILDAVTSSYSKIAYIGHSMGGAVGVIQASRDARINALVSLAGMVDTKTFAQTEFGQETPDQGLMWDEASCPLSAKFMHDLCHTIDNVAPLAEMIRAPWLLLHGTSDDVVRPQDTDLVQSLKGDSVKVIRIDGADHSFNQAEHKIQMTQAVVDWLSQQAS</sequence>
<dbReference type="InterPro" id="IPR001375">
    <property type="entry name" value="Peptidase_S9_cat"/>
</dbReference>
<name>A0ABU1AMT1_9BACT</name>
<gene>
    <name evidence="3" type="ORF">QEH59_16805</name>
</gene>
<organism evidence="3 4">
    <name type="scientific">Thalassobacterium sedimentorum</name>
    <dbReference type="NCBI Taxonomy" id="3041258"/>
    <lineage>
        <taxon>Bacteria</taxon>
        <taxon>Pseudomonadati</taxon>
        <taxon>Verrucomicrobiota</taxon>
        <taxon>Opitutia</taxon>
        <taxon>Puniceicoccales</taxon>
        <taxon>Coraliomargaritaceae</taxon>
        <taxon>Thalassobacterium</taxon>
    </lineage>
</organism>
<dbReference type="InterPro" id="IPR029058">
    <property type="entry name" value="AB_hydrolase_fold"/>
</dbReference>
<evidence type="ECO:0000313" key="4">
    <source>
        <dbReference type="Proteomes" id="UP001243717"/>
    </source>
</evidence>
<dbReference type="EMBL" id="JARXIC010000045">
    <property type="protein sequence ID" value="MDQ8196097.1"/>
    <property type="molecule type" value="Genomic_DNA"/>
</dbReference>